<accession>A0A1R0H208</accession>
<dbReference type="AlphaFoldDB" id="A0A1R0H208"/>
<gene>
    <name evidence="1" type="ORF">AYI68_g2686</name>
</gene>
<dbReference type="EMBL" id="LSSL01001023">
    <property type="protein sequence ID" value="OLY83181.1"/>
    <property type="molecule type" value="Genomic_DNA"/>
</dbReference>
<sequence length="119" mass="13802">MSNNKLTDYDAHPYGFSTEVIIWRESSEDRNIFTSVLIFTDLPELRHDSNSSANFVIEPEWKILYPLCWNLFLSFFPKLSVSFSSFITTVIAVQKISVVITSRNGRIVEWWSKGEIPVH</sequence>
<proteinExistence type="predicted"/>
<evidence type="ECO:0000313" key="1">
    <source>
        <dbReference type="EMBL" id="OLY83181.1"/>
    </source>
</evidence>
<reference evidence="1 2" key="1">
    <citation type="journal article" date="2016" name="Mol. Biol. Evol.">
        <title>Genome-Wide Survey of Gut Fungi (Harpellales) Reveals the First Horizontally Transferred Ubiquitin Gene from a Mosquito Host.</title>
        <authorList>
            <person name="Wang Y."/>
            <person name="White M.M."/>
            <person name="Kvist S."/>
            <person name="Moncalvo J.M."/>
        </authorList>
    </citation>
    <scope>NUCLEOTIDE SEQUENCE [LARGE SCALE GENOMIC DNA]</scope>
    <source>
        <strain evidence="1 2">ALG-7-W6</strain>
    </source>
</reference>
<organism evidence="1 2">
    <name type="scientific">Smittium mucronatum</name>
    <dbReference type="NCBI Taxonomy" id="133383"/>
    <lineage>
        <taxon>Eukaryota</taxon>
        <taxon>Fungi</taxon>
        <taxon>Fungi incertae sedis</taxon>
        <taxon>Zoopagomycota</taxon>
        <taxon>Kickxellomycotina</taxon>
        <taxon>Harpellomycetes</taxon>
        <taxon>Harpellales</taxon>
        <taxon>Legeriomycetaceae</taxon>
        <taxon>Smittium</taxon>
    </lineage>
</organism>
<comment type="caution">
    <text evidence="1">The sequence shown here is derived from an EMBL/GenBank/DDBJ whole genome shotgun (WGS) entry which is preliminary data.</text>
</comment>
<name>A0A1R0H208_9FUNG</name>
<protein>
    <submittedName>
        <fullName evidence="1">Uncharacterized protein</fullName>
    </submittedName>
</protein>
<evidence type="ECO:0000313" key="2">
    <source>
        <dbReference type="Proteomes" id="UP000187455"/>
    </source>
</evidence>
<keyword evidence="2" id="KW-1185">Reference proteome</keyword>
<dbReference type="Proteomes" id="UP000187455">
    <property type="component" value="Unassembled WGS sequence"/>
</dbReference>